<dbReference type="EMBL" id="LR902705">
    <property type="protein sequence ID" value="CAD7250973.1"/>
    <property type="molecule type" value="Genomic_DNA"/>
</dbReference>
<name>A0A7R9AB95_9CRUS</name>
<evidence type="ECO:0000256" key="3">
    <source>
        <dbReference type="ARBA" id="ARBA00022448"/>
    </source>
</evidence>
<dbReference type="PANTHER" id="PTHR11690">
    <property type="entry name" value="AMILORIDE-SENSITIVE SODIUM CHANNEL-RELATED"/>
    <property type="match status" value="1"/>
</dbReference>
<gene>
    <name evidence="13" type="ORF">DSTB1V02_LOCUS10742</name>
</gene>
<keyword evidence="10 12" id="KW-0739">Sodium transport</keyword>
<comment type="similarity">
    <text evidence="2 12">Belongs to the amiloride-sensitive sodium channel (TC 1.A.6) family.</text>
</comment>
<dbReference type="GO" id="GO:0005886">
    <property type="term" value="C:plasma membrane"/>
    <property type="evidence" value="ECO:0007669"/>
    <property type="project" value="TreeGrafter"/>
</dbReference>
<keyword evidence="14" id="KW-1185">Reference proteome</keyword>
<accession>A0A7R9AB95</accession>
<evidence type="ECO:0000313" key="13">
    <source>
        <dbReference type="EMBL" id="CAD7250973.1"/>
    </source>
</evidence>
<keyword evidence="11 12" id="KW-0407">Ion channel</keyword>
<dbReference type="OrthoDB" id="6628406at2759"/>
<organism evidence="13">
    <name type="scientific">Darwinula stevensoni</name>
    <dbReference type="NCBI Taxonomy" id="69355"/>
    <lineage>
        <taxon>Eukaryota</taxon>
        <taxon>Metazoa</taxon>
        <taxon>Ecdysozoa</taxon>
        <taxon>Arthropoda</taxon>
        <taxon>Crustacea</taxon>
        <taxon>Oligostraca</taxon>
        <taxon>Ostracoda</taxon>
        <taxon>Podocopa</taxon>
        <taxon>Podocopida</taxon>
        <taxon>Darwinulocopina</taxon>
        <taxon>Darwinuloidea</taxon>
        <taxon>Darwinulidae</taxon>
        <taxon>Darwinula</taxon>
    </lineage>
</organism>
<dbReference type="EMBL" id="CAJPEV010003188">
    <property type="protein sequence ID" value="CAG0899160.1"/>
    <property type="molecule type" value="Genomic_DNA"/>
</dbReference>
<comment type="subcellular location">
    <subcellularLocation>
        <location evidence="1">Membrane</location>
        <topology evidence="1">Multi-pass membrane protein</topology>
    </subcellularLocation>
</comment>
<evidence type="ECO:0000256" key="8">
    <source>
        <dbReference type="ARBA" id="ARBA00023065"/>
    </source>
</evidence>
<dbReference type="GO" id="GO:0015280">
    <property type="term" value="F:ligand-gated sodium channel activity"/>
    <property type="evidence" value="ECO:0007669"/>
    <property type="project" value="TreeGrafter"/>
</dbReference>
<keyword evidence="6" id="KW-1133">Transmembrane helix</keyword>
<evidence type="ECO:0000256" key="2">
    <source>
        <dbReference type="ARBA" id="ARBA00007193"/>
    </source>
</evidence>
<reference evidence="13" key="1">
    <citation type="submission" date="2020-11" db="EMBL/GenBank/DDBJ databases">
        <authorList>
            <person name="Tran Van P."/>
        </authorList>
    </citation>
    <scope>NUCLEOTIDE SEQUENCE</scope>
</reference>
<evidence type="ECO:0000256" key="4">
    <source>
        <dbReference type="ARBA" id="ARBA00022461"/>
    </source>
</evidence>
<evidence type="ECO:0000256" key="7">
    <source>
        <dbReference type="ARBA" id="ARBA00023053"/>
    </source>
</evidence>
<dbReference type="PANTHER" id="PTHR11690:SF300">
    <property type="entry name" value="PICKPOCKET PROTEIN 19"/>
    <property type="match status" value="1"/>
</dbReference>
<dbReference type="InterPro" id="IPR001873">
    <property type="entry name" value="ENaC"/>
</dbReference>
<keyword evidence="9" id="KW-0472">Membrane</keyword>
<evidence type="ECO:0000256" key="6">
    <source>
        <dbReference type="ARBA" id="ARBA00022989"/>
    </source>
</evidence>
<dbReference type="Gene3D" id="1.10.287.820">
    <property type="entry name" value="Acid-sensing ion channel domain"/>
    <property type="match status" value="1"/>
</dbReference>
<dbReference type="Gene3D" id="1.10.287.770">
    <property type="entry name" value="YojJ-like"/>
    <property type="match status" value="1"/>
</dbReference>
<dbReference type="AlphaFoldDB" id="A0A7R9AB95"/>
<evidence type="ECO:0000313" key="14">
    <source>
        <dbReference type="Proteomes" id="UP000677054"/>
    </source>
</evidence>
<dbReference type="Proteomes" id="UP000677054">
    <property type="component" value="Unassembled WGS sequence"/>
</dbReference>
<evidence type="ECO:0000256" key="5">
    <source>
        <dbReference type="ARBA" id="ARBA00022692"/>
    </source>
</evidence>
<evidence type="ECO:0000256" key="1">
    <source>
        <dbReference type="ARBA" id="ARBA00004141"/>
    </source>
</evidence>
<keyword evidence="4 12" id="KW-0894">Sodium channel</keyword>
<keyword evidence="7" id="KW-0915">Sodium</keyword>
<dbReference type="Pfam" id="PF00858">
    <property type="entry name" value="ASC"/>
    <property type="match status" value="1"/>
</dbReference>
<evidence type="ECO:0000256" key="12">
    <source>
        <dbReference type="RuleBase" id="RU000679"/>
    </source>
</evidence>
<evidence type="ECO:0000256" key="10">
    <source>
        <dbReference type="ARBA" id="ARBA00023201"/>
    </source>
</evidence>
<proteinExistence type="inferred from homology"/>
<keyword evidence="8 12" id="KW-0406">Ion transport</keyword>
<keyword evidence="3 12" id="KW-0813">Transport</keyword>
<evidence type="ECO:0000256" key="11">
    <source>
        <dbReference type="ARBA" id="ARBA00023303"/>
    </source>
</evidence>
<evidence type="ECO:0000256" key="9">
    <source>
        <dbReference type="ARBA" id="ARBA00023136"/>
    </source>
</evidence>
<protein>
    <submittedName>
        <fullName evidence="13">Uncharacterized protein</fullName>
    </submittedName>
</protein>
<sequence>MVHPDKKANPDQVDGLKATVSETWEAVVHKQEEVPFVTSLTQGQDLVKNLDLHIGVSIRTYRALSSSSNPCETDPGYVLSNCQWACYEKELISRVGCRLPFMANSTTRMCNGGKEFTKASFTSIRMVDGRDATIPTWIPDKCDCPTPCNQDLYSFSVDSRIRTDNVSVTRLYYVDMNYEEIQEEYSYNIFALLCDLGGTLGLLLGASVLTMIQILEWFFSTVAAWVLSHRSPVQVVGPAT</sequence>
<keyword evidence="5 12" id="KW-0812">Transmembrane</keyword>